<proteinExistence type="predicted"/>
<comment type="caution">
    <text evidence="2">The sequence shown here is derived from an EMBL/GenBank/DDBJ whole genome shotgun (WGS) entry which is preliminary data.</text>
</comment>
<keyword evidence="3" id="KW-1185">Reference proteome</keyword>
<reference evidence="2" key="1">
    <citation type="journal article" date="2014" name="Int. J. Syst. Evol. Microbiol.">
        <title>Complete genome sequence of Corynebacterium casei LMG S-19264T (=DSM 44701T), isolated from a smear-ripened cheese.</title>
        <authorList>
            <consortium name="US DOE Joint Genome Institute (JGI-PGF)"/>
            <person name="Walter F."/>
            <person name="Albersmeier A."/>
            <person name="Kalinowski J."/>
            <person name="Ruckert C."/>
        </authorList>
    </citation>
    <scope>NUCLEOTIDE SEQUENCE</scope>
    <source>
        <strain evidence="2">CGMCC 1.12919</strain>
    </source>
</reference>
<dbReference type="Proteomes" id="UP000637002">
    <property type="component" value="Unassembled WGS sequence"/>
</dbReference>
<dbReference type="SMART" id="SM00460">
    <property type="entry name" value="TGc"/>
    <property type="match status" value="1"/>
</dbReference>
<dbReference type="PANTHER" id="PTHR33490">
    <property type="entry name" value="BLR5614 PROTEIN-RELATED"/>
    <property type="match status" value="1"/>
</dbReference>
<dbReference type="SUPFAM" id="SSF54001">
    <property type="entry name" value="Cysteine proteinases"/>
    <property type="match status" value="1"/>
</dbReference>
<dbReference type="Gene3D" id="3.10.620.30">
    <property type="match status" value="1"/>
</dbReference>
<dbReference type="RefSeq" id="WP_188612081.1">
    <property type="nucleotide sequence ID" value="NZ_BMGG01000010.1"/>
</dbReference>
<name>A0A916UTE5_9HYPH</name>
<sequence length="314" mass="34966">MTIFSVQHTTIYRYARPVSFGDHRLMYRPRDSYDQKLLSERLVVTPRPKQVRWIHDVFGNCVALVGFSGQARELSFNSLIRLDHTPQDVPDFQIDKAALTYPFAYGEEELPDLTGTITRHYPDQHDAVGRWARQFLSARRSIETGRLLMTMCYAIHEGFAYARRSENGTQPPALTLELTRGTCRDFALLMVEAVRSLGLAARFVSGYIYVPDRDGSTTLGGGATHAWCQVYLPGAGWVEFDPTNGIVGNRDLIRVAVARDPRQAVPLSGSYEGEAEDFVGMSVQVNVTTEPPLANWDLVEGGAAEPPTRSGVEP</sequence>
<dbReference type="EMBL" id="BMGG01000010">
    <property type="protein sequence ID" value="GGC87571.1"/>
    <property type="molecule type" value="Genomic_DNA"/>
</dbReference>
<gene>
    <name evidence="2" type="ORF">GCM10010994_51930</name>
</gene>
<organism evidence="2 3">
    <name type="scientific">Chelatococcus reniformis</name>
    <dbReference type="NCBI Taxonomy" id="1494448"/>
    <lineage>
        <taxon>Bacteria</taxon>
        <taxon>Pseudomonadati</taxon>
        <taxon>Pseudomonadota</taxon>
        <taxon>Alphaproteobacteria</taxon>
        <taxon>Hyphomicrobiales</taxon>
        <taxon>Chelatococcaceae</taxon>
        <taxon>Chelatococcus</taxon>
    </lineage>
</organism>
<accession>A0A916UTE5</accession>
<dbReference type="InterPro" id="IPR002931">
    <property type="entry name" value="Transglutaminase-like"/>
</dbReference>
<dbReference type="InterPro" id="IPR038765">
    <property type="entry name" value="Papain-like_cys_pep_sf"/>
</dbReference>
<dbReference type="AlphaFoldDB" id="A0A916UTE5"/>
<dbReference type="InterPro" id="IPR013589">
    <property type="entry name" value="Bac_transglu_N"/>
</dbReference>
<feature type="domain" description="Transglutaminase-like" evidence="1">
    <location>
        <begin position="175"/>
        <end position="244"/>
    </location>
</feature>
<protein>
    <submittedName>
        <fullName evidence="2">Transglutaminase</fullName>
    </submittedName>
</protein>
<evidence type="ECO:0000313" key="3">
    <source>
        <dbReference type="Proteomes" id="UP000637002"/>
    </source>
</evidence>
<dbReference type="Pfam" id="PF01841">
    <property type="entry name" value="Transglut_core"/>
    <property type="match status" value="1"/>
</dbReference>
<reference evidence="2" key="2">
    <citation type="submission" date="2020-09" db="EMBL/GenBank/DDBJ databases">
        <authorList>
            <person name="Sun Q."/>
            <person name="Zhou Y."/>
        </authorList>
    </citation>
    <scope>NUCLEOTIDE SEQUENCE</scope>
    <source>
        <strain evidence="2">CGMCC 1.12919</strain>
    </source>
</reference>
<evidence type="ECO:0000259" key="1">
    <source>
        <dbReference type="SMART" id="SM00460"/>
    </source>
</evidence>
<dbReference type="Pfam" id="PF08379">
    <property type="entry name" value="Bact_transglu_N"/>
    <property type="match status" value="1"/>
</dbReference>
<evidence type="ECO:0000313" key="2">
    <source>
        <dbReference type="EMBL" id="GGC87571.1"/>
    </source>
</evidence>
<dbReference type="PANTHER" id="PTHR33490:SF1">
    <property type="entry name" value="SLL1233 PROTEIN"/>
    <property type="match status" value="1"/>
</dbReference>